<comment type="caution">
    <text evidence="1">The sequence shown here is derived from an EMBL/GenBank/DDBJ whole genome shotgun (WGS) entry which is preliminary data.</text>
</comment>
<name>A0AAV4WTB8_CAEEX</name>
<evidence type="ECO:0000313" key="2">
    <source>
        <dbReference type="Proteomes" id="UP001054945"/>
    </source>
</evidence>
<gene>
    <name evidence="1" type="ORF">CEXT_30181</name>
</gene>
<evidence type="ECO:0000313" key="1">
    <source>
        <dbReference type="EMBL" id="GIY85186.1"/>
    </source>
</evidence>
<dbReference type="Proteomes" id="UP001054945">
    <property type="component" value="Unassembled WGS sequence"/>
</dbReference>
<dbReference type="EMBL" id="BPLR01016623">
    <property type="protein sequence ID" value="GIY85186.1"/>
    <property type="molecule type" value="Genomic_DNA"/>
</dbReference>
<organism evidence="1 2">
    <name type="scientific">Caerostris extrusa</name>
    <name type="common">Bark spider</name>
    <name type="synonym">Caerostris bankana</name>
    <dbReference type="NCBI Taxonomy" id="172846"/>
    <lineage>
        <taxon>Eukaryota</taxon>
        <taxon>Metazoa</taxon>
        <taxon>Ecdysozoa</taxon>
        <taxon>Arthropoda</taxon>
        <taxon>Chelicerata</taxon>
        <taxon>Arachnida</taxon>
        <taxon>Araneae</taxon>
        <taxon>Araneomorphae</taxon>
        <taxon>Entelegynae</taxon>
        <taxon>Araneoidea</taxon>
        <taxon>Araneidae</taxon>
        <taxon>Caerostris</taxon>
    </lineage>
</organism>
<sequence length="76" mass="8867">MKVPYVCNSEKFEEHYTNQSGSGIPHYEGISFQRMFRKEKKKKYTFVVNSEESSEPGSHWLAFYCEMVVSSSLFPS</sequence>
<keyword evidence="2" id="KW-1185">Reference proteome</keyword>
<accession>A0AAV4WTB8</accession>
<protein>
    <submittedName>
        <fullName evidence="1">Uncharacterized protein</fullName>
    </submittedName>
</protein>
<dbReference type="AlphaFoldDB" id="A0AAV4WTB8"/>
<proteinExistence type="predicted"/>
<reference evidence="1 2" key="1">
    <citation type="submission" date="2021-06" db="EMBL/GenBank/DDBJ databases">
        <title>Caerostris extrusa draft genome.</title>
        <authorList>
            <person name="Kono N."/>
            <person name="Arakawa K."/>
        </authorList>
    </citation>
    <scope>NUCLEOTIDE SEQUENCE [LARGE SCALE GENOMIC DNA]</scope>
</reference>